<proteinExistence type="predicted"/>
<sequence>MEDSLEITVHPSESHLFTENLAPPLLTVMAAAVVDDPSVSLSIGPRHRRASTASQPLPPWGKTSQKTSAARVSYQRSVAVRFPRQRTVPPTVSSNSGMTAHSRVAQPRPPNFRPCIRLKFCAAFRRNGLLAGVALQRRPEEVIGDCCRRHPSPVFPDPSEAGPLQPPAFITSILVTLSQCMIRRDDISASHIGELESPDDLTSLAHMGEAPKHLEIVLRARKCRLETEKPSKTAWGMTSVKFSVTGQPRRFVSRPGRVRAVEQYTTPTIECRPDFLGKVSYYRRLILGIFGYAKGLSILTEKDRPIPLGIRKGRSLPEPKENDGSLIPSSSTSIQIWTGTDLITRLPVDDDVSFLMLAAMGSAVQKEEDSPERTGNPMIETAVPQNKQPLRLSGEILRFIIDPTRKRRRDEWTRVRGLGSS</sequence>
<feature type="region of interest" description="Disordered" evidence="1">
    <location>
        <begin position="44"/>
        <end position="68"/>
    </location>
</feature>
<dbReference type="AlphaFoldDB" id="A0A1W0WLA1"/>
<dbReference type="Proteomes" id="UP000192578">
    <property type="component" value="Unassembled WGS sequence"/>
</dbReference>
<protein>
    <submittedName>
        <fullName evidence="2">Uncharacterized protein</fullName>
    </submittedName>
</protein>
<feature type="region of interest" description="Disordered" evidence="1">
    <location>
        <begin position="87"/>
        <end position="106"/>
    </location>
</feature>
<gene>
    <name evidence="2" type="ORF">BV898_09921</name>
</gene>
<organism evidence="2 3">
    <name type="scientific">Hypsibius exemplaris</name>
    <name type="common">Freshwater tardigrade</name>
    <dbReference type="NCBI Taxonomy" id="2072580"/>
    <lineage>
        <taxon>Eukaryota</taxon>
        <taxon>Metazoa</taxon>
        <taxon>Ecdysozoa</taxon>
        <taxon>Tardigrada</taxon>
        <taxon>Eutardigrada</taxon>
        <taxon>Parachela</taxon>
        <taxon>Hypsibioidea</taxon>
        <taxon>Hypsibiidae</taxon>
        <taxon>Hypsibius</taxon>
    </lineage>
</organism>
<name>A0A1W0WLA1_HYPEX</name>
<comment type="caution">
    <text evidence="2">The sequence shown here is derived from an EMBL/GenBank/DDBJ whole genome shotgun (WGS) entry which is preliminary data.</text>
</comment>
<dbReference type="EMBL" id="MTYJ01000080">
    <property type="protein sequence ID" value="OQV16001.1"/>
    <property type="molecule type" value="Genomic_DNA"/>
</dbReference>
<evidence type="ECO:0000256" key="1">
    <source>
        <dbReference type="SAM" id="MobiDB-lite"/>
    </source>
</evidence>
<evidence type="ECO:0000313" key="2">
    <source>
        <dbReference type="EMBL" id="OQV16001.1"/>
    </source>
</evidence>
<keyword evidence="3" id="KW-1185">Reference proteome</keyword>
<reference evidence="3" key="1">
    <citation type="submission" date="2017-01" db="EMBL/GenBank/DDBJ databases">
        <title>Comparative genomics of anhydrobiosis in the tardigrade Hypsibius dujardini.</title>
        <authorList>
            <person name="Yoshida Y."/>
            <person name="Koutsovoulos G."/>
            <person name="Laetsch D."/>
            <person name="Stevens L."/>
            <person name="Kumar S."/>
            <person name="Horikawa D."/>
            <person name="Ishino K."/>
            <person name="Komine S."/>
            <person name="Tomita M."/>
            <person name="Blaxter M."/>
            <person name="Arakawa K."/>
        </authorList>
    </citation>
    <scope>NUCLEOTIDE SEQUENCE [LARGE SCALE GENOMIC DNA]</scope>
    <source>
        <strain evidence="3">Z151</strain>
    </source>
</reference>
<feature type="compositionally biased region" description="Polar residues" evidence="1">
    <location>
        <begin position="88"/>
        <end position="99"/>
    </location>
</feature>
<evidence type="ECO:0000313" key="3">
    <source>
        <dbReference type="Proteomes" id="UP000192578"/>
    </source>
</evidence>
<accession>A0A1W0WLA1</accession>